<sequence>MAKAVREYYYYYRHNGGGGGSGGYFDLSNSTSSESEKRRSIASTSASPIPKSFGIDEWQNHPKTIELKQEISRLKENQLAEQFKAQKATEQLQDLQSEITTLRSKYDSYERTNSNVQNVIDQKEAIIKSLEDKNNDIQRNLTDLQIKENS</sequence>
<evidence type="ECO:0000313" key="2">
    <source>
        <dbReference type="WBParaSite" id="PS1159_v2.g8046.t1"/>
    </source>
</evidence>
<evidence type="ECO:0000313" key="1">
    <source>
        <dbReference type="Proteomes" id="UP000887580"/>
    </source>
</evidence>
<dbReference type="Proteomes" id="UP000887580">
    <property type="component" value="Unplaced"/>
</dbReference>
<organism evidence="1 2">
    <name type="scientific">Panagrolaimus sp. PS1159</name>
    <dbReference type="NCBI Taxonomy" id="55785"/>
    <lineage>
        <taxon>Eukaryota</taxon>
        <taxon>Metazoa</taxon>
        <taxon>Ecdysozoa</taxon>
        <taxon>Nematoda</taxon>
        <taxon>Chromadorea</taxon>
        <taxon>Rhabditida</taxon>
        <taxon>Tylenchina</taxon>
        <taxon>Panagrolaimomorpha</taxon>
        <taxon>Panagrolaimoidea</taxon>
        <taxon>Panagrolaimidae</taxon>
        <taxon>Panagrolaimus</taxon>
    </lineage>
</organism>
<name>A0AC35GS01_9BILA</name>
<reference evidence="2" key="1">
    <citation type="submission" date="2022-11" db="UniProtKB">
        <authorList>
            <consortium name="WormBaseParasite"/>
        </authorList>
    </citation>
    <scope>IDENTIFICATION</scope>
</reference>
<proteinExistence type="predicted"/>
<accession>A0AC35GS01</accession>
<dbReference type="WBParaSite" id="PS1159_v2.g8046.t1">
    <property type="protein sequence ID" value="PS1159_v2.g8046.t1"/>
    <property type="gene ID" value="PS1159_v2.g8046"/>
</dbReference>
<protein>
    <submittedName>
        <fullName evidence="2">Uncharacterized protein</fullName>
    </submittedName>
</protein>